<evidence type="ECO:0000256" key="2">
    <source>
        <dbReference type="ARBA" id="ARBA00022450"/>
    </source>
</evidence>
<evidence type="ECO:0000313" key="6">
    <source>
        <dbReference type="Proteomes" id="UP001206128"/>
    </source>
</evidence>
<dbReference type="InterPro" id="IPR010071">
    <property type="entry name" value="AA_adenyl_dom"/>
</dbReference>
<dbReference type="InterPro" id="IPR020845">
    <property type="entry name" value="AMP-binding_CS"/>
</dbReference>
<dbReference type="SUPFAM" id="SSF47336">
    <property type="entry name" value="ACP-like"/>
    <property type="match status" value="1"/>
</dbReference>
<dbReference type="Gene3D" id="3.40.50.980">
    <property type="match status" value="2"/>
</dbReference>
<organism evidence="5 6">
    <name type="scientific">Goodfellowiella coeruleoviolacea</name>
    <dbReference type="NCBI Taxonomy" id="334858"/>
    <lineage>
        <taxon>Bacteria</taxon>
        <taxon>Bacillati</taxon>
        <taxon>Actinomycetota</taxon>
        <taxon>Actinomycetes</taxon>
        <taxon>Pseudonocardiales</taxon>
        <taxon>Pseudonocardiaceae</taxon>
        <taxon>Goodfellowiella</taxon>
    </lineage>
</organism>
<dbReference type="Pfam" id="PF00668">
    <property type="entry name" value="Condensation"/>
    <property type="match status" value="1"/>
</dbReference>
<accession>A0AAE3GL57</accession>
<dbReference type="InterPro" id="IPR000873">
    <property type="entry name" value="AMP-dep_synth/lig_dom"/>
</dbReference>
<dbReference type="PANTHER" id="PTHR45527:SF1">
    <property type="entry name" value="FATTY ACID SYNTHASE"/>
    <property type="match status" value="1"/>
</dbReference>
<dbReference type="GO" id="GO:0008610">
    <property type="term" value="P:lipid biosynthetic process"/>
    <property type="evidence" value="ECO:0007669"/>
    <property type="project" value="UniProtKB-ARBA"/>
</dbReference>
<dbReference type="Pfam" id="PF13193">
    <property type="entry name" value="AMP-binding_C"/>
    <property type="match status" value="1"/>
</dbReference>
<dbReference type="InterPro" id="IPR036736">
    <property type="entry name" value="ACP-like_sf"/>
</dbReference>
<dbReference type="Pfam" id="PF00550">
    <property type="entry name" value="PP-binding"/>
    <property type="match status" value="1"/>
</dbReference>
<dbReference type="Gene3D" id="2.30.38.10">
    <property type="entry name" value="Luciferase, Domain 3"/>
    <property type="match status" value="1"/>
</dbReference>
<gene>
    <name evidence="5" type="ORF">LX83_007092</name>
</gene>
<comment type="cofactor">
    <cofactor evidence="1">
        <name>pantetheine 4'-phosphate</name>
        <dbReference type="ChEBI" id="CHEBI:47942"/>
    </cofactor>
</comment>
<dbReference type="GO" id="GO:0043041">
    <property type="term" value="P:amino acid activation for nonribosomal peptide biosynthetic process"/>
    <property type="evidence" value="ECO:0007669"/>
    <property type="project" value="TreeGrafter"/>
</dbReference>
<dbReference type="Gene3D" id="3.30.559.30">
    <property type="entry name" value="Nonribosomal peptide synthetase, condensation domain"/>
    <property type="match status" value="1"/>
</dbReference>
<dbReference type="Gene3D" id="1.10.1200.10">
    <property type="entry name" value="ACP-like"/>
    <property type="match status" value="1"/>
</dbReference>
<reference evidence="5" key="1">
    <citation type="submission" date="2022-06" db="EMBL/GenBank/DDBJ databases">
        <title>Genomic Encyclopedia of Archaeal and Bacterial Type Strains, Phase II (KMG-II): from individual species to whole genera.</title>
        <authorList>
            <person name="Goeker M."/>
        </authorList>
    </citation>
    <scope>NUCLEOTIDE SEQUENCE</scope>
    <source>
        <strain evidence="5">DSM 43935</strain>
    </source>
</reference>
<dbReference type="EMBL" id="JAMTCK010000026">
    <property type="protein sequence ID" value="MCP2170201.1"/>
    <property type="molecule type" value="Genomic_DNA"/>
</dbReference>
<dbReference type="Pfam" id="PF00501">
    <property type="entry name" value="AMP-binding"/>
    <property type="match status" value="1"/>
</dbReference>
<dbReference type="AlphaFoldDB" id="A0AAE3GL57"/>
<dbReference type="InterPro" id="IPR045851">
    <property type="entry name" value="AMP-bd_C_sf"/>
</dbReference>
<dbReference type="NCBIfam" id="TIGR01733">
    <property type="entry name" value="AA-adenyl-dom"/>
    <property type="match status" value="1"/>
</dbReference>
<evidence type="ECO:0000313" key="5">
    <source>
        <dbReference type="EMBL" id="MCP2170201.1"/>
    </source>
</evidence>
<dbReference type="InterPro" id="IPR020806">
    <property type="entry name" value="PKS_PP-bd"/>
</dbReference>
<dbReference type="SUPFAM" id="SSF52777">
    <property type="entry name" value="CoA-dependent acyltransferases"/>
    <property type="match status" value="2"/>
</dbReference>
<evidence type="ECO:0000256" key="3">
    <source>
        <dbReference type="ARBA" id="ARBA00022553"/>
    </source>
</evidence>
<dbReference type="Proteomes" id="UP001206128">
    <property type="component" value="Unassembled WGS sequence"/>
</dbReference>
<dbReference type="GO" id="GO:0044550">
    <property type="term" value="P:secondary metabolite biosynthetic process"/>
    <property type="evidence" value="ECO:0007669"/>
    <property type="project" value="TreeGrafter"/>
</dbReference>
<evidence type="ECO:0000256" key="1">
    <source>
        <dbReference type="ARBA" id="ARBA00001957"/>
    </source>
</evidence>
<dbReference type="InterPro" id="IPR009081">
    <property type="entry name" value="PP-bd_ACP"/>
</dbReference>
<dbReference type="GO" id="GO:0031177">
    <property type="term" value="F:phosphopantetheine binding"/>
    <property type="evidence" value="ECO:0007669"/>
    <property type="project" value="InterPro"/>
</dbReference>
<dbReference type="PANTHER" id="PTHR45527">
    <property type="entry name" value="NONRIBOSOMAL PEPTIDE SYNTHETASE"/>
    <property type="match status" value="1"/>
</dbReference>
<dbReference type="GO" id="GO:0003824">
    <property type="term" value="F:catalytic activity"/>
    <property type="evidence" value="ECO:0007669"/>
    <property type="project" value="InterPro"/>
</dbReference>
<dbReference type="PROSITE" id="PS50075">
    <property type="entry name" value="CARRIER"/>
    <property type="match status" value="1"/>
</dbReference>
<comment type="caution">
    <text evidence="5">The sequence shown here is derived from an EMBL/GenBank/DDBJ whole genome shotgun (WGS) entry which is preliminary data.</text>
</comment>
<dbReference type="SUPFAM" id="SSF56801">
    <property type="entry name" value="Acetyl-CoA synthetase-like"/>
    <property type="match status" value="1"/>
</dbReference>
<dbReference type="Gene3D" id="3.30.559.10">
    <property type="entry name" value="Chloramphenicol acetyltransferase-like domain"/>
    <property type="match status" value="1"/>
</dbReference>
<feature type="domain" description="Carrier" evidence="4">
    <location>
        <begin position="965"/>
        <end position="1040"/>
    </location>
</feature>
<name>A0AAE3GL57_9PSEU</name>
<keyword evidence="2" id="KW-0596">Phosphopantetheine</keyword>
<keyword evidence="3" id="KW-0597">Phosphoprotein</keyword>
<dbReference type="Gene3D" id="3.30.300.30">
    <property type="match status" value="1"/>
</dbReference>
<dbReference type="InterPro" id="IPR025110">
    <property type="entry name" value="AMP-bd_C"/>
</dbReference>
<dbReference type="SMART" id="SM00823">
    <property type="entry name" value="PKS_PP"/>
    <property type="match status" value="1"/>
</dbReference>
<dbReference type="RefSeq" id="WP_253780195.1">
    <property type="nucleotide sequence ID" value="NZ_JAMTCK010000026.1"/>
</dbReference>
<keyword evidence="6" id="KW-1185">Reference proteome</keyword>
<dbReference type="GO" id="GO:0005737">
    <property type="term" value="C:cytoplasm"/>
    <property type="evidence" value="ECO:0007669"/>
    <property type="project" value="TreeGrafter"/>
</dbReference>
<dbReference type="PROSITE" id="PS00455">
    <property type="entry name" value="AMP_BINDING"/>
    <property type="match status" value="1"/>
</dbReference>
<dbReference type="InterPro" id="IPR023213">
    <property type="entry name" value="CAT-like_dom_sf"/>
</dbReference>
<evidence type="ECO:0000259" key="4">
    <source>
        <dbReference type="PROSITE" id="PS50075"/>
    </source>
</evidence>
<dbReference type="InterPro" id="IPR001242">
    <property type="entry name" value="Condensation_dom"/>
</dbReference>
<proteinExistence type="predicted"/>
<sequence length="1048" mass="111545">MSSQGNTAIHSGLTGVPASRREQALWLLDRLVPGSGVNNLHLAFRVRGGLDLPACRQALSFLLHRHQVLRTVFTAGETGLRKAVLAPERIEVDVPERACPDETVHAELTAFVARPFVLDGRPLLRAVCLRCPGGDVFCVAVHHLNFDTVSATVLHEEFVAVYDALVAGGQPPAELRDQVPALPEAEPSQESLRFWRTQLRGVRPDDLELSCGTPNAPNTTLAGGQVTHALSAEAVAVVRRLERDVRAPEAVVLLAAYYLLLHNHGAGPDLVVGSPINVRGPAAARAIGYHVNVVPLRVRVEPGESFRELVRRTRNVFLSAITHVDVPVDNLLAEIPRTGSSWRHTVFRHVFNYVPDSGAARFRIGGLVGEPLAVETGYSKFDLEFFVLPSADGIRVRAAHGAEVLDRSDVRALLLRYEALLVALGQGVDQPVADLRGWSEPDTTTIAAANATARPVSPPTVLAAVAAAVAASPAAVAVVDGERQVSYQRLWDAALAVRDLLAGCGVARSGVAPRAVVAVLAPRGPELAAAVLGVWLAGAAYLPLDPDHPEQRLTHQLTDAGARVVLAAAGLSVPASQERTVLTLPGVDEARPRADLDTTAAHPDGCAYLIYTSGSTGRPKGTLVSHASLANLVAHFADELDVTGADAVLWLTTFTFDISALELLLPLVRGGRLVVAPDEARVDGRALRELVRRHAVGIVQATPTTWRCVLDEVADELAGRRVLCGGEPLPPALARRLVATGCQLRNVYGPTETTIWSTCARVDGVVGERVAVGRPIGNTQVFVMDAAGRDLPVGVRGELCIAGGGVAIGYHDRPELTAQRFGDHPRYGRFYRTGDVARWLPDGTLELAGRADRQIKLRGNRIELGEIESVLCDHPEVAGAAVVVAGDPSADAVLVAFVQTADSAGAADRLWQHARAQLPRSWVPQEFVIVDALPTTVNDKVDYSTLTGLAERRRADRAERPDAPADADPLLAAVLGLFAELLGRADVTAGTNFFVHGGHSLLAAKLAQRLHAATGVRLRLAEVFNDPTPAGLAERLRAADASTPPVTP</sequence>
<protein>
    <submittedName>
        <fullName evidence="5">Amino acid adenylation domain-containing protein</fullName>
    </submittedName>
</protein>